<dbReference type="Proteomes" id="UP000604481">
    <property type="component" value="Unassembled WGS sequence"/>
</dbReference>
<organism evidence="2 3">
    <name type="scientific">Chitinilyticum piscinae</name>
    <dbReference type="NCBI Taxonomy" id="2866724"/>
    <lineage>
        <taxon>Bacteria</taxon>
        <taxon>Pseudomonadati</taxon>
        <taxon>Pseudomonadota</taxon>
        <taxon>Betaproteobacteria</taxon>
        <taxon>Neisseriales</taxon>
        <taxon>Chitinibacteraceae</taxon>
        <taxon>Chitinilyticum</taxon>
    </lineage>
</organism>
<feature type="chain" id="PRO_5035318083" evidence="1">
    <location>
        <begin position="18"/>
        <end position="144"/>
    </location>
</feature>
<reference evidence="2 3" key="1">
    <citation type="submission" date="2020-10" db="EMBL/GenBank/DDBJ databases">
        <title>The genome sequence of Chitinilyticum litopenaei 4Y14.</title>
        <authorList>
            <person name="Liu Y."/>
        </authorList>
    </citation>
    <scope>NUCLEOTIDE SEQUENCE [LARGE SCALE GENOMIC DNA]</scope>
    <source>
        <strain evidence="2 3">4Y14</strain>
    </source>
</reference>
<accession>A0A8J7FPU5</accession>
<gene>
    <name evidence="2" type="ORF">INR99_03500</name>
</gene>
<dbReference type="AlphaFoldDB" id="A0A8J7FPU5"/>
<feature type="signal peptide" evidence="1">
    <location>
        <begin position="1"/>
        <end position="17"/>
    </location>
</feature>
<comment type="caution">
    <text evidence="2">The sequence shown here is derived from an EMBL/GenBank/DDBJ whole genome shotgun (WGS) entry which is preliminary data.</text>
</comment>
<evidence type="ECO:0000313" key="3">
    <source>
        <dbReference type="Proteomes" id="UP000604481"/>
    </source>
</evidence>
<dbReference type="RefSeq" id="WP_194114895.1">
    <property type="nucleotide sequence ID" value="NZ_JADFUA010000001.1"/>
</dbReference>
<keyword evidence="1" id="KW-0732">Signal</keyword>
<evidence type="ECO:0000313" key="2">
    <source>
        <dbReference type="EMBL" id="MBE9608406.1"/>
    </source>
</evidence>
<evidence type="ECO:0000256" key="1">
    <source>
        <dbReference type="SAM" id="SignalP"/>
    </source>
</evidence>
<sequence>MRVLAAYLLLIAAPLLAASPDEPAAAVAPASDRAFVMALAMVLPSQLLACSVYPEFKSEVARHWQIEPKVAPPQDERGDWLTRCYTRQPPLTQSQCRDLLEMLPADAMHTLTAEQRSGYLLFTKATLSQIKAAPRNCQQLEPAP</sequence>
<dbReference type="EMBL" id="JADFUA010000001">
    <property type="protein sequence ID" value="MBE9608406.1"/>
    <property type="molecule type" value="Genomic_DNA"/>
</dbReference>
<protein>
    <submittedName>
        <fullName evidence="2">Uncharacterized protein</fullName>
    </submittedName>
</protein>
<keyword evidence="3" id="KW-1185">Reference proteome</keyword>
<name>A0A8J7FPU5_9NEIS</name>
<proteinExistence type="predicted"/>